<organism evidence="3 4">
    <name type="scientific">Dolichospermum planctonicum CS-1226</name>
    <dbReference type="NCBI Taxonomy" id="3021751"/>
    <lineage>
        <taxon>Bacteria</taxon>
        <taxon>Bacillati</taxon>
        <taxon>Cyanobacteriota</taxon>
        <taxon>Cyanophyceae</taxon>
        <taxon>Nostocales</taxon>
        <taxon>Aphanizomenonaceae</taxon>
        <taxon>Dolichospermum</taxon>
        <taxon>Dolichospermum planctonicum</taxon>
    </lineage>
</organism>
<evidence type="ECO:0000256" key="1">
    <source>
        <dbReference type="ARBA" id="ARBA00023125"/>
    </source>
</evidence>
<accession>A0ABT5ADD9</accession>
<dbReference type="Proteomes" id="UP001211249">
    <property type="component" value="Unassembled WGS sequence"/>
</dbReference>
<dbReference type="EMBL" id="JAQMUC010000017">
    <property type="protein sequence ID" value="MDB9534823.1"/>
    <property type="molecule type" value="Genomic_DNA"/>
</dbReference>
<dbReference type="PANTHER" id="PTHR36172:SF1">
    <property type="entry name" value="RESOLVASE-RELATED"/>
    <property type="match status" value="1"/>
</dbReference>
<feature type="domain" description="Cas12f1-like TNB" evidence="2">
    <location>
        <begin position="278"/>
        <end position="343"/>
    </location>
</feature>
<dbReference type="Pfam" id="PF07282">
    <property type="entry name" value="Cas12f1-like_TNB"/>
    <property type="match status" value="1"/>
</dbReference>
<keyword evidence="1" id="KW-0238">DNA-binding</keyword>
<dbReference type="InterPro" id="IPR051491">
    <property type="entry name" value="Recombinase/Transposase-rel"/>
</dbReference>
<reference evidence="3 4" key="1">
    <citation type="submission" date="2023-01" db="EMBL/GenBank/DDBJ databases">
        <title>Genomes from the Australian National Cyanobacteria Reference Collection.</title>
        <authorList>
            <person name="Willis A."/>
            <person name="Lee E.M.F."/>
        </authorList>
    </citation>
    <scope>NUCLEOTIDE SEQUENCE [LARGE SCALE GENOMIC DNA]</scope>
    <source>
        <strain evidence="3 4">CS-1226</strain>
    </source>
</reference>
<dbReference type="RefSeq" id="WP_271794867.1">
    <property type="nucleotide sequence ID" value="NZ_JAQMUC010000017.1"/>
</dbReference>
<keyword evidence="4" id="KW-1185">Reference proteome</keyword>
<gene>
    <name evidence="3" type="ORF">PN451_02995</name>
</gene>
<proteinExistence type="predicted"/>
<evidence type="ECO:0000313" key="3">
    <source>
        <dbReference type="EMBL" id="MDB9534823.1"/>
    </source>
</evidence>
<name>A0ABT5ADD9_9CYAN</name>
<evidence type="ECO:0000259" key="2">
    <source>
        <dbReference type="Pfam" id="PF07282"/>
    </source>
</evidence>
<evidence type="ECO:0000313" key="4">
    <source>
        <dbReference type="Proteomes" id="UP001211249"/>
    </source>
</evidence>
<comment type="caution">
    <text evidence="3">The sequence shown here is derived from an EMBL/GenBank/DDBJ whole genome shotgun (WGS) entry which is preliminary data.</text>
</comment>
<dbReference type="InterPro" id="IPR010095">
    <property type="entry name" value="Cas12f1-like_TNB"/>
</dbReference>
<dbReference type="PANTHER" id="PTHR36172">
    <property type="match status" value="1"/>
</dbReference>
<sequence>MSLAQKRKIKYWFCVSRFSYNETIRYLQTPETKANWKGIKTGIIQGLPEWCKDAPYQIKAIAIKDACQAVKNAKKKYINGGGISRCRFRTKKDPVQSCYIPKSAVKDAGIYHTVLGEVEYKESLPNGFGDCRLVSFYGDYYICLPTESPQHTTEKQGRVLALDRGIRNFLTFFSDNCFGWLGENANLKIQKLCFKLDKLISKISKAKSQQKKRLKNAATQLRGKIKYLVDELHKKTARFLVDNFDVILLPTFETSIMSKKAKRRIRSKSVRQMLTLSHYKFKKFIKHKANEFNKIVIDVNEAYTSKTVSWTGEIINNLGGSKIIKSRMDNRTMNRDLNGARGIYLCALVDTPWLRDNLNLCIC</sequence>
<protein>
    <submittedName>
        <fullName evidence="3">Transposase</fullName>
    </submittedName>
</protein>